<evidence type="ECO:0000256" key="1">
    <source>
        <dbReference type="ARBA" id="ARBA00004141"/>
    </source>
</evidence>
<feature type="transmembrane region" description="Helical" evidence="6">
    <location>
        <begin position="83"/>
        <end position="103"/>
    </location>
</feature>
<dbReference type="InterPro" id="IPR037185">
    <property type="entry name" value="EmrE-like"/>
</dbReference>
<evidence type="ECO:0000256" key="3">
    <source>
        <dbReference type="ARBA" id="ARBA00022989"/>
    </source>
</evidence>
<dbReference type="EMBL" id="CAUWAG010000006">
    <property type="protein sequence ID" value="CAJ2504228.1"/>
    <property type="molecule type" value="Genomic_DNA"/>
</dbReference>
<feature type="compositionally biased region" description="Polar residues" evidence="5">
    <location>
        <begin position="397"/>
        <end position="415"/>
    </location>
</feature>
<protein>
    <submittedName>
        <fullName evidence="7">Uu.00g116220.m01.CDS01</fullName>
    </submittedName>
</protein>
<accession>A0AAI8YEE2</accession>
<feature type="transmembrane region" description="Helical" evidence="6">
    <location>
        <begin position="230"/>
        <end position="247"/>
    </location>
</feature>
<dbReference type="FunFam" id="1.10.3730.20:FF:000012">
    <property type="entry name" value="DUF803 domain-containing protein"/>
    <property type="match status" value="1"/>
</dbReference>
<feature type="compositionally biased region" description="Acidic residues" evidence="5">
    <location>
        <begin position="333"/>
        <end position="354"/>
    </location>
</feature>
<dbReference type="PANTHER" id="PTHR12570">
    <property type="match status" value="1"/>
</dbReference>
<evidence type="ECO:0000256" key="6">
    <source>
        <dbReference type="SAM" id="Phobius"/>
    </source>
</evidence>
<feature type="region of interest" description="Disordered" evidence="5">
    <location>
        <begin position="428"/>
        <end position="478"/>
    </location>
</feature>
<keyword evidence="4 6" id="KW-0472">Membrane</keyword>
<feature type="transmembrane region" description="Helical" evidence="6">
    <location>
        <begin position="150"/>
        <end position="168"/>
    </location>
</feature>
<feature type="region of interest" description="Disordered" evidence="5">
    <location>
        <begin position="499"/>
        <end position="552"/>
    </location>
</feature>
<dbReference type="Pfam" id="PF05653">
    <property type="entry name" value="Mg_trans_NIPA"/>
    <property type="match status" value="1"/>
</dbReference>
<feature type="transmembrane region" description="Helical" evidence="6">
    <location>
        <begin position="259"/>
        <end position="279"/>
    </location>
</feature>
<dbReference type="Gene3D" id="1.10.3730.20">
    <property type="match status" value="1"/>
</dbReference>
<dbReference type="Proteomes" id="UP001295740">
    <property type="component" value="Unassembled WGS sequence"/>
</dbReference>
<feature type="transmembrane region" description="Helical" evidence="6">
    <location>
        <begin position="110"/>
        <end position="130"/>
    </location>
</feature>
<proteinExistence type="predicted"/>
<keyword evidence="2 6" id="KW-0812">Transmembrane</keyword>
<comment type="caution">
    <text evidence="7">The sequence shown here is derived from an EMBL/GenBank/DDBJ whole genome shotgun (WGS) entry which is preliminary data.</text>
</comment>
<evidence type="ECO:0000256" key="2">
    <source>
        <dbReference type="ARBA" id="ARBA00022692"/>
    </source>
</evidence>
<dbReference type="AlphaFoldDB" id="A0AAI8YEE2"/>
<sequence>MSPLRELLRSVLIGVIVGLISTSVQSLGLTLQRKSHLLEDEKGPQETQRPPYRRRRWQLGMGMFVVSNVLGSSIQISTLPLPVLSTLQAAGLVFNSICATLILGEPFTKWSFWGTALVTAGAAMIAIFGAIPSPAHSLRELLALLGRWQFIVWMSLQAVLVISIALAVDLVNRFHAISQNPKFRLARGLAYGCVSGILSAHSLLFAKSAVELILRTIADGDNQFVHWQSWMLVLGLVALALSQLYYLHRGLKLVSTSVLYPLVFCIYNIIAILDGLIYFDQTNLISPLHGGLIALGTVILLSGVLALSWRLSDEQYPPAVGQSTLTPGLGFVEDTEGDDDSTVDSDSPSEDGEEVPTTYNTFGPNGDMTPITPSHKPSSRWHERAAIWDELEDQDTPRTSFNRQRSSTLPSSTLSEVAPLLGGRRYISGESTTSLTGAGPSGDNPRRIFRRRRKSTGFPGFTARKPSRRKSSTGGAKDALGGIWKLKWWRNRGGNNSDVAVASPPGSAGQSWVGGASCRYRDALETGPSPRGQGSPAPPSSAPDSPRGDDAV</sequence>
<feature type="transmembrane region" description="Helical" evidence="6">
    <location>
        <begin position="12"/>
        <end position="31"/>
    </location>
</feature>
<dbReference type="GO" id="GO:0015095">
    <property type="term" value="F:magnesium ion transmembrane transporter activity"/>
    <property type="evidence" value="ECO:0007669"/>
    <property type="project" value="InterPro"/>
</dbReference>
<feature type="transmembrane region" description="Helical" evidence="6">
    <location>
        <begin position="189"/>
        <end position="210"/>
    </location>
</feature>
<keyword evidence="3 6" id="KW-1133">Transmembrane helix</keyword>
<feature type="region of interest" description="Disordered" evidence="5">
    <location>
        <begin position="320"/>
        <end position="415"/>
    </location>
</feature>
<gene>
    <name evidence="7" type="ORF">KHLLAP_LOCUS4696</name>
</gene>
<dbReference type="SUPFAM" id="SSF103481">
    <property type="entry name" value="Multidrug resistance efflux transporter EmrE"/>
    <property type="match status" value="1"/>
</dbReference>
<dbReference type="PANTHER" id="PTHR12570:SF86">
    <property type="entry name" value="ADR321CP"/>
    <property type="match status" value="1"/>
</dbReference>
<feature type="transmembrane region" description="Helical" evidence="6">
    <location>
        <begin position="291"/>
        <end position="309"/>
    </location>
</feature>
<comment type="subcellular location">
    <subcellularLocation>
        <location evidence="1">Membrane</location>
        <topology evidence="1">Multi-pass membrane protein</topology>
    </subcellularLocation>
</comment>
<dbReference type="GO" id="GO:0016020">
    <property type="term" value="C:membrane"/>
    <property type="evidence" value="ECO:0007669"/>
    <property type="project" value="UniProtKB-SubCell"/>
</dbReference>
<reference evidence="7" key="1">
    <citation type="submission" date="2023-10" db="EMBL/GenBank/DDBJ databases">
        <authorList>
            <person name="Hackl T."/>
        </authorList>
    </citation>
    <scope>NUCLEOTIDE SEQUENCE</scope>
</reference>
<organism evidence="7 8">
    <name type="scientific">Anthostomella pinea</name>
    <dbReference type="NCBI Taxonomy" id="933095"/>
    <lineage>
        <taxon>Eukaryota</taxon>
        <taxon>Fungi</taxon>
        <taxon>Dikarya</taxon>
        <taxon>Ascomycota</taxon>
        <taxon>Pezizomycotina</taxon>
        <taxon>Sordariomycetes</taxon>
        <taxon>Xylariomycetidae</taxon>
        <taxon>Xylariales</taxon>
        <taxon>Xylariaceae</taxon>
        <taxon>Anthostomella</taxon>
    </lineage>
</organism>
<name>A0AAI8YEE2_9PEZI</name>
<evidence type="ECO:0000313" key="7">
    <source>
        <dbReference type="EMBL" id="CAJ2504228.1"/>
    </source>
</evidence>
<evidence type="ECO:0000313" key="8">
    <source>
        <dbReference type="Proteomes" id="UP001295740"/>
    </source>
</evidence>
<evidence type="ECO:0000256" key="4">
    <source>
        <dbReference type="ARBA" id="ARBA00023136"/>
    </source>
</evidence>
<evidence type="ECO:0000256" key="5">
    <source>
        <dbReference type="SAM" id="MobiDB-lite"/>
    </source>
</evidence>
<keyword evidence="8" id="KW-1185">Reference proteome</keyword>
<dbReference type="InterPro" id="IPR008521">
    <property type="entry name" value="Mg_trans_NIPA"/>
</dbReference>